<keyword evidence="2 4" id="KW-0328">Glycosyltransferase</keyword>
<dbReference type="PANTHER" id="PTHR48043:SF114">
    <property type="entry name" value="IP04436P-RELATED"/>
    <property type="match status" value="1"/>
</dbReference>
<keyword evidence="3 4" id="KW-0808">Transferase</keyword>
<name>A0A6J2JY69_BOMMA</name>
<dbReference type="PROSITE" id="PS00375">
    <property type="entry name" value="UDPGT"/>
    <property type="match status" value="1"/>
</dbReference>
<proteinExistence type="inferred from homology"/>
<sequence>MNFSLLGLFVFVNQCVSYKILAVFPYNGRSHHNLFSTLVEELALRDHSVTVVNYFPMKNISKLRQIPLEYKVSGSDVVDIDDTLKNLPGILVNFHKALDTARAFKNLANSNCDKLMSNKEIQEIISSKTKFDLVIVEQFVTDCGLAVAFKLNAPIVGITAHILMPWTYSRLGALNHPAYVPNHFIGSGTKPGFWDKIQSALINIAFNIYFKYVIQKSDQMIINSVFEDVPDLDEIGKNISLILLNQYFPLTGSRLYGANVIEVGGLHIKENTTIDDEEIKSFIDKAESDVIYISFGTVASNFPDRIIKEIINFITKSSVKVLWKIDNVGNLNLPKNVLIRKWFPQTAVLCHPKVKAFITHSGMLSSIEAMHCGVPVISVPLFGDQFANAAAATEIGLGVTIDVSTMNERKINQALKTVMQDS</sequence>
<dbReference type="Pfam" id="PF00201">
    <property type="entry name" value="UDPGT"/>
    <property type="match status" value="1"/>
</dbReference>
<dbReference type="EC" id="2.4.1.17" evidence="5"/>
<dbReference type="InterPro" id="IPR035595">
    <property type="entry name" value="UDP_glycos_trans_CS"/>
</dbReference>
<evidence type="ECO:0000313" key="6">
    <source>
        <dbReference type="Proteomes" id="UP000504629"/>
    </source>
</evidence>
<evidence type="ECO:0000256" key="1">
    <source>
        <dbReference type="ARBA" id="ARBA00009995"/>
    </source>
</evidence>
<dbReference type="RefSeq" id="XP_028034836.1">
    <property type="nucleotide sequence ID" value="XM_028179035.1"/>
</dbReference>
<comment type="catalytic activity">
    <reaction evidence="5">
        <text>glucuronate acceptor + UDP-alpha-D-glucuronate = acceptor beta-D-glucuronoside + UDP + H(+)</text>
        <dbReference type="Rhea" id="RHEA:21032"/>
        <dbReference type="ChEBI" id="CHEBI:15378"/>
        <dbReference type="ChEBI" id="CHEBI:58052"/>
        <dbReference type="ChEBI" id="CHEBI:58223"/>
        <dbReference type="ChEBI" id="CHEBI:132367"/>
        <dbReference type="ChEBI" id="CHEBI:132368"/>
        <dbReference type="EC" id="2.4.1.17"/>
    </reaction>
</comment>
<gene>
    <name evidence="7" type="primary">LOC114246496</name>
</gene>
<dbReference type="GeneID" id="114246496"/>
<dbReference type="PANTHER" id="PTHR48043">
    <property type="entry name" value="EG:EG0003.4 PROTEIN-RELATED"/>
    <property type="match status" value="1"/>
</dbReference>
<keyword evidence="6" id="KW-1185">Reference proteome</keyword>
<dbReference type="CDD" id="cd03784">
    <property type="entry name" value="GT1_Gtf-like"/>
    <property type="match status" value="1"/>
</dbReference>
<dbReference type="InterPro" id="IPR050271">
    <property type="entry name" value="UDP-glycosyltransferase"/>
</dbReference>
<dbReference type="GO" id="GO:0015020">
    <property type="term" value="F:glucuronosyltransferase activity"/>
    <property type="evidence" value="ECO:0007669"/>
    <property type="project" value="UniProtKB-EC"/>
</dbReference>
<dbReference type="Proteomes" id="UP000504629">
    <property type="component" value="Unplaced"/>
</dbReference>
<organism evidence="6 7">
    <name type="scientific">Bombyx mandarina</name>
    <name type="common">Wild silk moth</name>
    <name type="synonym">Wild silkworm</name>
    <dbReference type="NCBI Taxonomy" id="7092"/>
    <lineage>
        <taxon>Eukaryota</taxon>
        <taxon>Metazoa</taxon>
        <taxon>Ecdysozoa</taxon>
        <taxon>Arthropoda</taxon>
        <taxon>Hexapoda</taxon>
        <taxon>Insecta</taxon>
        <taxon>Pterygota</taxon>
        <taxon>Neoptera</taxon>
        <taxon>Endopterygota</taxon>
        <taxon>Lepidoptera</taxon>
        <taxon>Glossata</taxon>
        <taxon>Ditrysia</taxon>
        <taxon>Bombycoidea</taxon>
        <taxon>Bombycidae</taxon>
        <taxon>Bombycinae</taxon>
        <taxon>Bombyx</taxon>
    </lineage>
</organism>
<comment type="similarity">
    <text evidence="1 4">Belongs to the UDP-glycosyltransferase family.</text>
</comment>
<evidence type="ECO:0000313" key="7">
    <source>
        <dbReference type="RefSeq" id="XP_028034836.1"/>
    </source>
</evidence>
<dbReference type="CTD" id="100862819"/>
<dbReference type="InterPro" id="IPR002213">
    <property type="entry name" value="UDP_glucos_trans"/>
</dbReference>
<dbReference type="SUPFAM" id="SSF53756">
    <property type="entry name" value="UDP-Glycosyltransferase/glycogen phosphorylase"/>
    <property type="match status" value="1"/>
</dbReference>
<dbReference type="GO" id="GO:0016020">
    <property type="term" value="C:membrane"/>
    <property type="evidence" value="ECO:0007669"/>
    <property type="project" value="UniProtKB-SubCell"/>
</dbReference>
<evidence type="ECO:0000256" key="2">
    <source>
        <dbReference type="ARBA" id="ARBA00022676"/>
    </source>
</evidence>
<evidence type="ECO:0000256" key="3">
    <source>
        <dbReference type="ARBA" id="ARBA00022679"/>
    </source>
</evidence>
<dbReference type="Gene3D" id="3.40.50.2000">
    <property type="entry name" value="Glycogen Phosphorylase B"/>
    <property type="match status" value="2"/>
</dbReference>
<dbReference type="FunFam" id="3.40.50.2000:FF:000021">
    <property type="entry name" value="UDP-glucuronosyltransferase"/>
    <property type="match status" value="1"/>
</dbReference>
<evidence type="ECO:0000256" key="4">
    <source>
        <dbReference type="RuleBase" id="RU003718"/>
    </source>
</evidence>
<dbReference type="AlphaFoldDB" id="A0A6J2JY69"/>
<evidence type="ECO:0000256" key="5">
    <source>
        <dbReference type="RuleBase" id="RU362059"/>
    </source>
</evidence>
<protein>
    <recommendedName>
        <fullName evidence="5">UDP-glucuronosyltransferase</fullName>
        <ecNumber evidence="5">2.4.1.17</ecNumber>
    </recommendedName>
</protein>
<feature type="chain" id="PRO_5027143219" description="UDP-glucuronosyltransferase" evidence="5">
    <location>
        <begin position="18"/>
        <end position="422"/>
    </location>
</feature>
<keyword evidence="5" id="KW-0732">Signal</keyword>
<dbReference type="OrthoDB" id="5835829at2759"/>
<accession>A0A6J2JY69</accession>
<feature type="signal peptide" evidence="5">
    <location>
        <begin position="1"/>
        <end position="17"/>
    </location>
</feature>
<comment type="subcellular location">
    <subcellularLocation>
        <location evidence="5">Membrane</location>
        <topology evidence="5">Single-pass membrane protein</topology>
    </subcellularLocation>
</comment>
<dbReference type="KEGG" id="bman:114246496"/>
<reference evidence="7" key="1">
    <citation type="submission" date="2025-08" db="UniProtKB">
        <authorList>
            <consortium name="RefSeq"/>
        </authorList>
    </citation>
    <scope>IDENTIFICATION</scope>
    <source>
        <tissue evidence="7">Silk gland</tissue>
    </source>
</reference>